<dbReference type="RefSeq" id="WP_012448897.1">
    <property type="nucleotide sequence ID" value="NC_010718.1"/>
</dbReference>
<dbReference type="InParanoid" id="B2A1B5"/>
<dbReference type="KEGG" id="nth:Nther_2490"/>
<dbReference type="SUPFAM" id="SSF81301">
    <property type="entry name" value="Nucleotidyltransferase"/>
    <property type="match status" value="1"/>
</dbReference>
<dbReference type="STRING" id="457570.Nther_2490"/>
<dbReference type="Gene3D" id="3.30.460.10">
    <property type="entry name" value="Beta Polymerase, domain 2"/>
    <property type="match status" value="1"/>
</dbReference>
<protein>
    <submittedName>
        <fullName evidence="2">DNA polymerase beta domain protein region</fullName>
    </submittedName>
</protein>
<dbReference type="InterPro" id="IPR052548">
    <property type="entry name" value="Type_VII_TA_antitoxin"/>
</dbReference>
<reference evidence="2 3" key="2">
    <citation type="journal article" date="2011" name="J. Bacteriol.">
        <title>Complete genome sequence of the anaerobic, halophilic alkalithermophile Natranaerobius thermophilus JW/NM-WN-LF.</title>
        <authorList>
            <person name="Zhao B."/>
            <person name="Mesbah N.M."/>
            <person name="Dalin E."/>
            <person name="Goodwin L."/>
            <person name="Nolan M."/>
            <person name="Pitluck S."/>
            <person name="Chertkov O."/>
            <person name="Brettin T.S."/>
            <person name="Han J."/>
            <person name="Larimer F.W."/>
            <person name="Land M.L."/>
            <person name="Hauser L."/>
            <person name="Kyrpides N."/>
            <person name="Wiegel J."/>
        </authorList>
    </citation>
    <scope>NUCLEOTIDE SEQUENCE [LARGE SCALE GENOMIC DNA]</scope>
    <source>
        <strain evidence="3">ATCC BAA-1301 / DSM 18059 / JW/NM-WN-LF</strain>
    </source>
</reference>
<evidence type="ECO:0000313" key="3">
    <source>
        <dbReference type="Proteomes" id="UP000001683"/>
    </source>
</evidence>
<evidence type="ECO:0000259" key="1">
    <source>
        <dbReference type="Pfam" id="PF01909"/>
    </source>
</evidence>
<dbReference type="PANTHER" id="PTHR33933">
    <property type="entry name" value="NUCLEOTIDYLTRANSFERASE"/>
    <property type="match status" value="1"/>
</dbReference>
<evidence type="ECO:0000313" key="2">
    <source>
        <dbReference type="EMBL" id="ACB86053.1"/>
    </source>
</evidence>
<dbReference type="OrthoDB" id="1682923at2"/>
<dbReference type="CDD" id="cd05403">
    <property type="entry name" value="NT_KNTase_like"/>
    <property type="match status" value="1"/>
</dbReference>
<feature type="domain" description="Polymerase nucleotidyl transferase" evidence="1">
    <location>
        <begin position="7"/>
        <end position="86"/>
    </location>
</feature>
<dbReference type="AlphaFoldDB" id="B2A1B5"/>
<dbReference type="GO" id="GO:0016779">
    <property type="term" value="F:nucleotidyltransferase activity"/>
    <property type="evidence" value="ECO:0007669"/>
    <property type="project" value="InterPro"/>
</dbReference>
<keyword evidence="3" id="KW-1185">Reference proteome</keyword>
<gene>
    <name evidence="2" type="ordered locus">Nther_2490</name>
</gene>
<dbReference type="EMBL" id="CP001034">
    <property type="protein sequence ID" value="ACB86053.1"/>
    <property type="molecule type" value="Genomic_DNA"/>
</dbReference>
<dbReference type="HOGENOM" id="CLU_130257_9_5_9"/>
<dbReference type="Proteomes" id="UP000001683">
    <property type="component" value="Chromosome"/>
</dbReference>
<reference evidence="2 3" key="1">
    <citation type="submission" date="2008-04" db="EMBL/GenBank/DDBJ databases">
        <title>Complete sequence of chromosome of Natranaerobius thermophilus JW/NM-WN-LF.</title>
        <authorList>
            <consortium name="US DOE Joint Genome Institute"/>
            <person name="Copeland A."/>
            <person name="Lucas S."/>
            <person name="Lapidus A."/>
            <person name="Glavina del Rio T."/>
            <person name="Dalin E."/>
            <person name="Tice H."/>
            <person name="Bruce D."/>
            <person name="Goodwin L."/>
            <person name="Pitluck S."/>
            <person name="Chertkov O."/>
            <person name="Brettin T."/>
            <person name="Detter J.C."/>
            <person name="Han C."/>
            <person name="Kuske C.R."/>
            <person name="Schmutz J."/>
            <person name="Larimer F."/>
            <person name="Land M."/>
            <person name="Hauser L."/>
            <person name="Kyrpides N."/>
            <person name="Lykidis A."/>
            <person name="Mesbah N.M."/>
            <person name="Wiegel J."/>
        </authorList>
    </citation>
    <scope>NUCLEOTIDE SEQUENCE [LARGE SCALE GENOMIC DNA]</scope>
    <source>
        <strain evidence="3">ATCC BAA-1301 / DSM 18059 / JW/NM-WN-LF</strain>
    </source>
</reference>
<dbReference type="InterPro" id="IPR002934">
    <property type="entry name" value="Polymerase_NTP_transf_dom"/>
</dbReference>
<accession>B2A1B5</accession>
<dbReference type="PANTHER" id="PTHR33933:SF1">
    <property type="entry name" value="PROTEIN ADENYLYLTRANSFERASE MNTA-RELATED"/>
    <property type="match status" value="1"/>
</dbReference>
<organism evidence="2 3">
    <name type="scientific">Natranaerobius thermophilus (strain ATCC BAA-1301 / DSM 18059 / JW/NM-WN-LF)</name>
    <dbReference type="NCBI Taxonomy" id="457570"/>
    <lineage>
        <taxon>Bacteria</taxon>
        <taxon>Bacillati</taxon>
        <taxon>Bacillota</taxon>
        <taxon>Clostridia</taxon>
        <taxon>Natranaerobiales</taxon>
        <taxon>Natranaerobiaceae</taxon>
        <taxon>Natranaerobius</taxon>
    </lineage>
</organism>
<proteinExistence type="predicted"/>
<dbReference type="InterPro" id="IPR043519">
    <property type="entry name" value="NT_sf"/>
</dbReference>
<sequence length="110" mass="12819">MNIKKDIKKLCKSLKEHFSPEDIILFGSQAKKFNETSDIDLCIIINTDNKDKIENKMNLFIYSEDGLDFERSVDLVLYTSEEWKQNINDSASFANVIYHKGVSLYDKFNL</sequence>
<name>B2A1B5_NATTJ</name>
<dbReference type="eggNOG" id="COG1708">
    <property type="taxonomic scope" value="Bacteria"/>
</dbReference>
<dbReference type="Pfam" id="PF01909">
    <property type="entry name" value="NTP_transf_2"/>
    <property type="match status" value="1"/>
</dbReference>